<evidence type="ECO:0000256" key="4">
    <source>
        <dbReference type="ARBA" id="ARBA00023163"/>
    </source>
</evidence>
<evidence type="ECO:0000256" key="6">
    <source>
        <dbReference type="SAM" id="MobiDB-lite"/>
    </source>
</evidence>
<name>A0A2I0B7Z1_9ASPA</name>
<dbReference type="InterPro" id="IPR003657">
    <property type="entry name" value="WRKY_dom"/>
</dbReference>
<feature type="domain" description="WRKY" evidence="7">
    <location>
        <begin position="181"/>
        <end position="247"/>
    </location>
</feature>
<dbReference type="STRING" id="1088818.A0A2I0B7Z1"/>
<dbReference type="PROSITE" id="PS50811">
    <property type="entry name" value="WRKY"/>
    <property type="match status" value="1"/>
</dbReference>
<dbReference type="AlphaFoldDB" id="A0A2I0B7Z1"/>
<evidence type="ECO:0000313" key="8">
    <source>
        <dbReference type="EMBL" id="PKA63912.1"/>
    </source>
</evidence>
<dbReference type="OrthoDB" id="1879341at2759"/>
<evidence type="ECO:0000313" key="9">
    <source>
        <dbReference type="Proteomes" id="UP000236161"/>
    </source>
</evidence>
<comment type="subcellular location">
    <subcellularLocation>
        <location evidence="1">Nucleus</location>
    </subcellularLocation>
</comment>
<dbReference type="Proteomes" id="UP000236161">
    <property type="component" value="Unassembled WGS sequence"/>
</dbReference>
<gene>
    <name evidence="8" type="primary">WRKY40</name>
    <name evidence="8" type="ORF">AXF42_Ash004922</name>
</gene>
<dbReference type="Gene3D" id="2.20.25.80">
    <property type="entry name" value="WRKY domain"/>
    <property type="match status" value="1"/>
</dbReference>
<dbReference type="PANTHER" id="PTHR31429:SF84">
    <property type="entry name" value="WRKY TRANSCRIPTION FACTOR WRKY62"/>
    <property type="match status" value="1"/>
</dbReference>
<keyword evidence="3" id="KW-0238">DNA-binding</keyword>
<feature type="region of interest" description="Disordered" evidence="6">
    <location>
        <begin position="125"/>
        <end position="145"/>
    </location>
</feature>
<evidence type="ECO:0000256" key="3">
    <source>
        <dbReference type="ARBA" id="ARBA00023125"/>
    </source>
</evidence>
<evidence type="ECO:0000256" key="2">
    <source>
        <dbReference type="ARBA" id="ARBA00023015"/>
    </source>
</evidence>
<accession>A0A2I0B7Z1</accession>
<dbReference type="Pfam" id="PF03106">
    <property type="entry name" value="WRKY"/>
    <property type="match status" value="1"/>
</dbReference>
<proteinExistence type="predicted"/>
<keyword evidence="4" id="KW-0804">Transcription</keyword>
<dbReference type="InterPro" id="IPR044810">
    <property type="entry name" value="WRKY_plant"/>
</dbReference>
<dbReference type="SUPFAM" id="SSF118290">
    <property type="entry name" value="WRKY DNA-binding domain"/>
    <property type="match status" value="1"/>
</dbReference>
<protein>
    <submittedName>
        <fullName evidence="8">Putative WRKY transcription factor 40</fullName>
    </submittedName>
</protein>
<organism evidence="8 9">
    <name type="scientific">Apostasia shenzhenica</name>
    <dbReference type="NCBI Taxonomy" id="1088818"/>
    <lineage>
        <taxon>Eukaryota</taxon>
        <taxon>Viridiplantae</taxon>
        <taxon>Streptophyta</taxon>
        <taxon>Embryophyta</taxon>
        <taxon>Tracheophyta</taxon>
        <taxon>Spermatophyta</taxon>
        <taxon>Magnoliopsida</taxon>
        <taxon>Liliopsida</taxon>
        <taxon>Asparagales</taxon>
        <taxon>Orchidaceae</taxon>
        <taxon>Apostasioideae</taxon>
        <taxon>Apostasia</taxon>
    </lineage>
</organism>
<sequence>MDEKQRPELRRRLAEDMAIDVADNGESGVCCGAGGGDLRQNPCTDESSISLDLSIGFSERSLQVTTKKNLHASDYTVKNQKKGKIEEEMKRVVEENRRLTAMLSSICSRHHALRAQLIDLMTNSPAPESQASFPPAAAPIRRRKSEGVNRIGAADYRGNYKEASSEERARSARVSKICVRADSMVMRDGYHWRKYGQKVIRDNPYPRAYFRCSFAPVCPVKKKVQRSSEDESVLVVTYEGEHNHVQPAPADHHHAHGLRSYC</sequence>
<dbReference type="InterPro" id="IPR036576">
    <property type="entry name" value="WRKY_dom_sf"/>
</dbReference>
<dbReference type="GO" id="GO:0003700">
    <property type="term" value="F:DNA-binding transcription factor activity"/>
    <property type="evidence" value="ECO:0007669"/>
    <property type="project" value="InterPro"/>
</dbReference>
<evidence type="ECO:0000256" key="1">
    <source>
        <dbReference type="ARBA" id="ARBA00004123"/>
    </source>
</evidence>
<dbReference type="GO" id="GO:0005634">
    <property type="term" value="C:nucleus"/>
    <property type="evidence" value="ECO:0007669"/>
    <property type="project" value="UniProtKB-SubCell"/>
</dbReference>
<reference evidence="8 9" key="1">
    <citation type="journal article" date="2017" name="Nature">
        <title>The Apostasia genome and the evolution of orchids.</title>
        <authorList>
            <person name="Zhang G.Q."/>
            <person name="Liu K.W."/>
            <person name="Li Z."/>
            <person name="Lohaus R."/>
            <person name="Hsiao Y.Y."/>
            <person name="Niu S.C."/>
            <person name="Wang J.Y."/>
            <person name="Lin Y.C."/>
            <person name="Xu Q."/>
            <person name="Chen L.J."/>
            <person name="Yoshida K."/>
            <person name="Fujiwara S."/>
            <person name="Wang Z.W."/>
            <person name="Zhang Y.Q."/>
            <person name="Mitsuda N."/>
            <person name="Wang M."/>
            <person name="Liu G.H."/>
            <person name="Pecoraro L."/>
            <person name="Huang H.X."/>
            <person name="Xiao X.J."/>
            <person name="Lin M."/>
            <person name="Wu X.Y."/>
            <person name="Wu W.L."/>
            <person name="Chen Y.Y."/>
            <person name="Chang S.B."/>
            <person name="Sakamoto S."/>
            <person name="Ohme-Takagi M."/>
            <person name="Yagi M."/>
            <person name="Zeng S.J."/>
            <person name="Shen C.Y."/>
            <person name="Yeh C.M."/>
            <person name="Luo Y.B."/>
            <person name="Tsai W.C."/>
            <person name="Van de Peer Y."/>
            <person name="Liu Z.J."/>
        </authorList>
    </citation>
    <scope>NUCLEOTIDE SEQUENCE [LARGE SCALE GENOMIC DNA]</scope>
    <source>
        <strain evidence="9">cv. Shenzhen</strain>
        <tissue evidence="8">Stem</tissue>
    </source>
</reference>
<evidence type="ECO:0000256" key="5">
    <source>
        <dbReference type="ARBA" id="ARBA00023242"/>
    </source>
</evidence>
<keyword evidence="9" id="KW-1185">Reference proteome</keyword>
<dbReference type="SMART" id="SM00774">
    <property type="entry name" value="WRKY"/>
    <property type="match status" value="1"/>
</dbReference>
<keyword evidence="5" id="KW-0539">Nucleus</keyword>
<dbReference type="PANTHER" id="PTHR31429">
    <property type="entry name" value="WRKY TRANSCRIPTION FACTOR 36-RELATED"/>
    <property type="match status" value="1"/>
</dbReference>
<dbReference type="GO" id="GO:0043565">
    <property type="term" value="F:sequence-specific DNA binding"/>
    <property type="evidence" value="ECO:0007669"/>
    <property type="project" value="InterPro"/>
</dbReference>
<dbReference type="EMBL" id="KZ451906">
    <property type="protein sequence ID" value="PKA63912.1"/>
    <property type="molecule type" value="Genomic_DNA"/>
</dbReference>
<keyword evidence="2" id="KW-0805">Transcription regulation</keyword>
<evidence type="ECO:0000259" key="7">
    <source>
        <dbReference type="PROSITE" id="PS50811"/>
    </source>
</evidence>